<protein>
    <submittedName>
        <fullName evidence="1">Uncharacterized protein</fullName>
    </submittedName>
</protein>
<sequence>MAATQVEGETLLEEDFTEDLGWRTVSSRKSRATTKPGLGDGGARSEMPERRGAGEWRKGLVIKNRIVKASRMPPMPEEHIKIVIRPRGGLNLEKVSPPTERAWAELATAAAEASQLASAPQGSPRRRSRSRSRSRSKQRPSSGTPATGSRSVSREARVRFPAAGGGGGAAGGQTTWADKAKGSISTGRAREQSQEHVCGNRDKDRIAQLERENRSLKAAVDGLVKEIAELRRGLPSGNSGSIGQASKHDDRVEVPTSVEAAEGNMDDEETPAPKKRALSSMVQPQGKVRSELKEMMVTLQESVNQVISRLEWIEERENITDQRLCKIEVYLNETVVSVMERECSRTLAQQGDKGRAESSERGLQPDSKMEHAATSGLLLADMSPFAVTFSEATTNCYLPLCSMTQECTCVIFNYLSTINRLLFTVKLELREMTGRFGQLYLMGLEEEGMYSSVCPDMELRQAAQLMRWLLKSHACIQHIFIHPFVWHSHGALLCDGLNRNPSIKTMKVGIFEFTSTDLHAVIGSLRNLEEFECVTYIRTCRHFAPTVVTLLRLSTLRTLNVSKACLNDSRARLFVDALKENATLRQLGIHSSVIYHAGQGNFSEYLMTTKSLMTLSVESGHRNRRKCFRWMAAGLIVNNTIQNLSFYGIALDAGTAQLVARMLTENKVIRNFTIVCDHAELVVPPGTDLACLHTALTKNDTLERLELPFSFLEPAQWVQFFWTVSSKQFFQRLTVHMPNYCYTYRYLPRFCKALKESGAETKVSLGTLENVFDLELLESKSFSDVNFSCPDGSQGQQLALLQLSLPMKSLGLYVNSSDAELCSAIAKYIRKVSLLETLRLRCSFNDPDFMDTTRRAWREIFESLAASTSLKKLRLDFVHGMWVRNPVYEREVELLADVINASQSIRRVSFNSHVTMINRGFFRRLCFGIAENYILVSIDTWPYLDKRVTQESFAVWDTVRRNASFVTLAADFTDGRTLDRRCVRALERVLRHPPLLEELAEQESLNVAEASAMVRRKFSRAEGLHDFMRLAGVVKERVECNSRAGGRLQLDDLDEYCWRKVRSYLMIDDIKDPGATTPVYR</sequence>
<name>A0ACB8CR88_DERSI</name>
<comment type="caution">
    <text evidence="1">The sequence shown here is derived from an EMBL/GenBank/DDBJ whole genome shotgun (WGS) entry which is preliminary data.</text>
</comment>
<proteinExistence type="predicted"/>
<accession>A0ACB8CR88</accession>
<keyword evidence="2" id="KW-1185">Reference proteome</keyword>
<reference evidence="1" key="1">
    <citation type="submission" date="2020-05" db="EMBL/GenBank/DDBJ databases">
        <title>Large-scale comparative analyses of tick genomes elucidate their genetic diversity and vector capacities.</title>
        <authorList>
            <person name="Jia N."/>
            <person name="Wang J."/>
            <person name="Shi W."/>
            <person name="Du L."/>
            <person name="Sun Y."/>
            <person name="Zhan W."/>
            <person name="Jiang J."/>
            <person name="Wang Q."/>
            <person name="Zhang B."/>
            <person name="Ji P."/>
            <person name="Sakyi L.B."/>
            <person name="Cui X."/>
            <person name="Yuan T."/>
            <person name="Jiang B."/>
            <person name="Yang W."/>
            <person name="Lam T.T.-Y."/>
            <person name="Chang Q."/>
            <person name="Ding S."/>
            <person name="Wang X."/>
            <person name="Zhu J."/>
            <person name="Ruan X."/>
            <person name="Zhao L."/>
            <person name="Wei J."/>
            <person name="Que T."/>
            <person name="Du C."/>
            <person name="Cheng J."/>
            <person name="Dai P."/>
            <person name="Han X."/>
            <person name="Huang E."/>
            <person name="Gao Y."/>
            <person name="Liu J."/>
            <person name="Shao H."/>
            <person name="Ye R."/>
            <person name="Li L."/>
            <person name="Wei W."/>
            <person name="Wang X."/>
            <person name="Wang C."/>
            <person name="Yang T."/>
            <person name="Huo Q."/>
            <person name="Li W."/>
            <person name="Guo W."/>
            <person name="Chen H."/>
            <person name="Zhou L."/>
            <person name="Ni X."/>
            <person name="Tian J."/>
            <person name="Zhou Y."/>
            <person name="Sheng Y."/>
            <person name="Liu T."/>
            <person name="Pan Y."/>
            <person name="Xia L."/>
            <person name="Li J."/>
            <person name="Zhao F."/>
            <person name="Cao W."/>
        </authorList>
    </citation>
    <scope>NUCLEOTIDE SEQUENCE</scope>
    <source>
        <strain evidence="1">Dsil-2018</strain>
    </source>
</reference>
<dbReference type="Proteomes" id="UP000821865">
    <property type="component" value="Chromosome 5"/>
</dbReference>
<organism evidence="1 2">
    <name type="scientific">Dermacentor silvarum</name>
    <name type="common">Tick</name>
    <dbReference type="NCBI Taxonomy" id="543639"/>
    <lineage>
        <taxon>Eukaryota</taxon>
        <taxon>Metazoa</taxon>
        <taxon>Ecdysozoa</taxon>
        <taxon>Arthropoda</taxon>
        <taxon>Chelicerata</taxon>
        <taxon>Arachnida</taxon>
        <taxon>Acari</taxon>
        <taxon>Parasitiformes</taxon>
        <taxon>Ixodida</taxon>
        <taxon>Ixodoidea</taxon>
        <taxon>Ixodidae</taxon>
        <taxon>Rhipicephalinae</taxon>
        <taxon>Dermacentor</taxon>
    </lineage>
</organism>
<gene>
    <name evidence="1" type="ORF">HPB49_013356</name>
</gene>
<evidence type="ECO:0000313" key="1">
    <source>
        <dbReference type="EMBL" id="KAH7949659.1"/>
    </source>
</evidence>
<dbReference type="EMBL" id="CM023474">
    <property type="protein sequence ID" value="KAH7949659.1"/>
    <property type="molecule type" value="Genomic_DNA"/>
</dbReference>
<evidence type="ECO:0000313" key="2">
    <source>
        <dbReference type="Proteomes" id="UP000821865"/>
    </source>
</evidence>